<reference evidence="2" key="2">
    <citation type="submission" date="2023-07" db="EMBL/GenBank/DDBJ databases">
        <title>Ancylobacter moscoviensis sp. nov., facultatively methylotrophic bacteria from activated sludge and the reclassification of Starkeya novella (Starkey 1934) Kelly et al. 2000 as Ancylobacter novellus comb. nov., Starkeya koreensis Im et al. 2006 as Ancylobacter koreensis comb.nov., Angulomicrobium tetraedrale Vasil'eva et al. 1986 as Ancylobacter tetraedralis comb. nov., Angulomicrobium amanitiforme Fritz et al. 2004 as Ancylobacter amanitiformis comb. nov. and Methylorhabdus multivorans Doronina et al. 1996 as Ancylobacter multivorans comb. nov. and emended description of the genus Ancylobacter.</title>
        <authorList>
            <person name="Doronina N."/>
            <person name="Chemodurova A."/>
            <person name="Grouzdev D."/>
            <person name="Koziaeva V."/>
            <person name="Shi W."/>
            <person name="Wu L."/>
            <person name="Kaparullina E."/>
        </authorList>
    </citation>
    <scope>NUCLEOTIDE SEQUENCE [LARGE SCALE GENOMIC DNA]</scope>
    <source>
        <strain evidence="2">Jip08</strain>
    </source>
</reference>
<keyword evidence="2" id="KW-1185">Reference proteome</keyword>
<protein>
    <recommendedName>
        <fullName evidence="3">LVIVD repeat-containing protein</fullName>
    </recommendedName>
</protein>
<reference evidence="1 2" key="1">
    <citation type="submission" date="2022-04" db="EMBL/GenBank/DDBJ databases">
        <authorList>
            <person name="Grouzdev D.S."/>
            <person name="Pantiukh K.S."/>
            <person name="Krutkina M.S."/>
        </authorList>
    </citation>
    <scope>NUCLEOTIDE SEQUENCE [LARGE SCALE GENOMIC DNA]</scope>
    <source>
        <strain evidence="1 2">Jip08</strain>
    </source>
</reference>
<dbReference type="InterPro" id="IPR013211">
    <property type="entry name" value="LVIVD"/>
</dbReference>
<comment type="caution">
    <text evidence="1">The sequence shown here is derived from an EMBL/GenBank/DDBJ whole genome shotgun (WGS) entry which is preliminary data.</text>
</comment>
<accession>A0ABT0DR17</accession>
<sequence>MQGAVQKNIKLLSQDTLRGFGGVGEGMSLQIAPDGRRILWIAHEGAPKNFSGVDVSDPRAPRVVCQLDLPHPRMRSNSLEVCGNLLAVAYQVNKPGDKPAGIELFDVSVPEEPRSISFFDTSGPHSRGVHCLWFVDGEYIHASSGSADFVPTHPRDDQFYQIIDVRDPARPRECGRWWYPGTRQGDAAPPPARVRARPLDSLRGPDAFRLHNANVYPDHPDRAYIGYIDGGAFILDIADKASPKVVGSWNPHPPYPGFTHTVMPLFERGLLVVTDECVLDDAEDWPKLTWMVDARLESNLVPIATFPMPPVEEFGHKGGRFGSHNIHENRPGPSFRSEEIIFGCFFNAGVRIFDIRNPYRPEEIACFIPPGPAGSPVPTAQMNEIYVDERGVIYSGDRWSGGLYILEADI</sequence>
<dbReference type="Proteomes" id="UP001202867">
    <property type="component" value="Unassembled WGS sequence"/>
</dbReference>
<gene>
    <name evidence="1" type="ORF">MWN33_16960</name>
</gene>
<evidence type="ECO:0000313" key="1">
    <source>
        <dbReference type="EMBL" id="MCK0209726.1"/>
    </source>
</evidence>
<dbReference type="SUPFAM" id="SSF101908">
    <property type="entry name" value="Putative isomerase YbhE"/>
    <property type="match status" value="1"/>
</dbReference>
<dbReference type="EMBL" id="JALKCG010000008">
    <property type="protein sequence ID" value="MCK0209726.1"/>
    <property type="molecule type" value="Genomic_DNA"/>
</dbReference>
<proteinExistence type="predicted"/>
<evidence type="ECO:0000313" key="2">
    <source>
        <dbReference type="Proteomes" id="UP001202867"/>
    </source>
</evidence>
<name>A0ABT0DR17_9HYPH</name>
<dbReference type="RefSeq" id="WP_247202224.1">
    <property type="nucleotide sequence ID" value="NZ_JALKCG010000008.1"/>
</dbReference>
<dbReference type="Pfam" id="PF08309">
    <property type="entry name" value="LVIVD"/>
    <property type="match status" value="1"/>
</dbReference>
<evidence type="ECO:0008006" key="3">
    <source>
        <dbReference type="Google" id="ProtNLM"/>
    </source>
</evidence>
<organism evidence="1 2">
    <name type="scientific">Ancylobacter koreensis</name>
    <dbReference type="NCBI Taxonomy" id="266121"/>
    <lineage>
        <taxon>Bacteria</taxon>
        <taxon>Pseudomonadati</taxon>
        <taxon>Pseudomonadota</taxon>
        <taxon>Alphaproteobacteria</taxon>
        <taxon>Hyphomicrobiales</taxon>
        <taxon>Xanthobacteraceae</taxon>
        <taxon>Ancylobacter</taxon>
    </lineage>
</organism>